<dbReference type="InterPro" id="IPR000515">
    <property type="entry name" value="MetI-like"/>
</dbReference>
<dbReference type="EMBL" id="DXFG01000098">
    <property type="protein sequence ID" value="HIX37283.1"/>
    <property type="molecule type" value="Genomic_DNA"/>
</dbReference>
<comment type="similarity">
    <text evidence="7">Belongs to the binding-protein-dependent transport system permease family.</text>
</comment>
<feature type="domain" description="ABC transmembrane type-1" evidence="8">
    <location>
        <begin position="72"/>
        <end position="226"/>
    </location>
</feature>
<dbReference type="SUPFAM" id="SSF161098">
    <property type="entry name" value="MetI-like"/>
    <property type="match status" value="1"/>
</dbReference>
<reference evidence="9" key="1">
    <citation type="journal article" date="2021" name="PeerJ">
        <title>Extensive microbial diversity within the chicken gut microbiome revealed by metagenomics and culture.</title>
        <authorList>
            <person name="Gilroy R."/>
            <person name="Ravi A."/>
            <person name="Getino M."/>
            <person name="Pursley I."/>
            <person name="Horton D.L."/>
            <person name="Alikhan N.F."/>
            <person name="Baker D."/>
            <person name="Gharbi K."/>
            <person name="Hall N."/>
            <person name="Watson M."/>
            <person name="Adriaenssens E.M."/>
            <person name="Foster-Nyarko E."/>
            <person name="Jarju S."/>
            <person name="Secka A."/>
            <person name="Antonio M."/>
            <person name="Oren A."/>
            <person name="Chaudhuri R.R."/>
            <person name="La Ragione R."/>
            <person name="Hildebrand F."/>
            <person name="Pallen M.J."/>
        </authorList>
    </citation>
    <scope>NUCLEOTIDE SEQUENCE</scope>
    <source>
        <strain evidence="9">ChiHjej12B11-1927</strain>
    </source>
</reference>
<dbReference type="Gene3D" id="1.10.3720.10">
    <property type="entry name" value="MetI-like"/>
    <property type="match status" value="1"/>
</dbReference>
<evidence type="ECO:0000256" key="5">
    <source>
        <dbReference type="ARBA" id="ARBA00022989"/>
    </source>
</evidence>
<feature type="non-terminal residue" evidence="9">
    <location>
        <position position="226"/>
    </location>
</feature>
<dbReference type="PROSITE" id="PS50928">
    <property type="entry name" value="ABC_TM1"/>
    <property type="match status" value="1"/>
</dbReference>
<feature type="transmembrane region" description="Helical" evidence="7">
    <location>
        <begin position="12"/>
        <end position="34"/>
    </location>
</feature>
<dbReference type="PANTHER" id="PTHR43744:SF3">
    <property type="entry name" value="LACTOSE TRANSPORT SYSTEM PERMEASE PROTEIN LACG"/>
    <property type="match status" value="1"/>
</dbReference>
<name>A0A9D1VLJ8_9FIRM</name>
<feature type="transmembrane region" description="Helical" evidence="7">
    <location>
        <begin position="76"/>
        <end position="97"/>
    </location>
</feature>
<keyword evidence="3" id="KW-1003">Cell membrane</keyword>
<evidence type="ECO:0000256" key="3">
    <source>
        <dbReference type="ARBA" id="ARBA00022475"/>
    </source>
</evidence>
<dbReference type="Pfam" id="PF00528">
    <property type="entry name" value="BPD_transp_1"/>
    <property type="match status" value="1"/>
</dbReference>
<dbReference type="CDD" id="cd06261">
    <property type="entry name" value="TM_PBP2"/>
    <property type="match status" value="1"/>
</dbReference>
<keyword evidence="2 7" id="KW-0813">Transport</keyword>
<gene>
    <name evidence="9" type="ORF">H9738_05350</name>
</gene>
<keyword evidence="6 7" id="KW-0472">Membrane</keyword>
<keyword evidence="5 7" id="KW-1133">Transmembrane helix</keyword>
<keyword evidence="4 7" id="KW-0812">Transmembrane</keyword>
<dbReference type="GO" id="GO:0055085">
    <property type="term" value="P:transmembrane transport"/>
    <property type="evidence" value="ECO:0007669"/>
    <property type="project" value="InterPro"/>
</dbReference>
<organism evidence="9 10">
    <name type="scientific">Candidatus Blautia pullistercoris</name>
    <dbReference type="NCBI Taxonomy" id="2838499"/>
    <lineage>
        <taxon>Bacteria</taxon>
        <taxon>Bacillati</taxon>
        <taxon>Bacillota</taxon>
        <taxon>Clostridia</taxon>
        <taxon>Lachnospirales</taxon>
        <taxon>Lachnospiraceae</taxon>
        <taxon>Blautia</taxon>
    </lineage>
</organism>
<comment type="caution">
    <text evidence="9">The sequence shown here is derived from an EMBL/GenBank/DDBJ whole genome shotgun (WGS) entry which is preliminary data.</text>
</comment>
<feature type="transmembrane region" description="Helical" evidence="7">
    <location>
        <begin position="184"/>
        <end position="209"/>
    </location>
</feature>
<accession>A0A9D1VLJ8</accession>
<dbReference type="InterPro" id="IPR035906">
    <property type="entry name" value="MetI-like_sf"/>
</dbReference>
<protein>
    <submittedName>
        <fullName evidence="9">Carbohydrate ABC transporter permease</fullName>
    </submittedName>
</protein>
<feature type="transmembrane region" description="Helical" evidence="7">
    <location>
        <begin position="109"/>
        <end position="129"/>
    </location>
</feature>
<evidence type="ECO:0000313" key="10">
    <source>
        <dbReference type="Proteomes" id="UP000824230"/>
    </source>
</evidence>
<dbReference type="AlphaFoldDB" id="A0A9D1VLJ8"/>
<dbReference type="PANTHER" id="PTHR43744">
    <property type="entry name" value="ABC TRANSPORTER PERMEASE PROTEIN MG189-RELATED-RELATED"/>
    <property type="match status" value="1"/>
</dbReference>
<evidence type="ECO:0000256" key="4">
    <source>
        <dbReference type="ARBA" id="ARBA00022692"/>
    </source>
</evidence>
<evidence type="ECO:0000256" key="7">
    <source>
        <dbReference type="RuleBase" id="RU363032"/>
    </source>
</evidence>
<reference evidence="9" key="2">
    <citation type="submission" date="2021-04" db="EMBL/GenBank/DDBJ databases">
        <authorList>
            <person name="Gilroy R."/>
        </authorList>
    </citation>
    <scope>NUCLEOTIDE SEQUENCE</scope>
    <source>
        <strain evidence="9">ChiHjej12B11-1927</strain>
    </source>
</reference>
<dbReference type="GO" id="GO:0005886">
    <property type="term" value="C:plasma membrane"/>
    <property type="evidence" value="ECO:0007669"/>
    <property type="project" value="UniProtKB-SubCell"/>
</dbReference>
<proteinExistence type="inferred from homology"/>
<sequence length="226" mass="25469">MKLSPKEKVFLVLKYIFLIFFTILCLYPLFWLLLSSFKTNSELYANPWGLPESFSPVNYIQAIQEGHILQYFGNSVIIAVSAVAVAVILSSMVSYAITRMHWKLAKLTLNVFLLGMMIPVYAMVVPLFSMFNRMGLLNTHLAVIIPHIGIAFPMAIFIMSGFMGSLPKEMEEAAVMDGCNIYQIFFKIIMPISKSSIVTVAAVTFINIWNDLLLPQIFLTDSSKMT</sequence>
<evidence type="ECO:0000256" key="1">
    <source>
        <dbReference type="ARBA" id="ARBA00004651"/>
    </source>
</evidence>
<dbReference type="Proteomes" id="UP000824230">
    <property type="component" value="Unassembled WGS sequence"/>
</dbReference>
<evidence type="ECO:0000256" key="2">
    <source>
        <dbReference type="ARBA" id="ARBA00022448"/>
    </source>
</evidence>
<evidence type="ECO:0000259" key="8">
    <source>
        <dbReference type="PROSITE" id="PS50928"/>
    </source>
</evidence>
<evidence type="ECO:0000313" key="9">
    <source>
        <dbReference type="EMBL" id="HIX37283.1"/>
    </source>
</evidence>
<comment type="subcellular location">
    <subcellularLocation>
        <location evidence="1 7">Cell membrane</location>
        <topology evidence="1 7">Multi-pass membrane protein</topology>
    </subcellularLocation>
</comment>
<feature type="transmembrane region" description="Helical" evidence="7">
    <location>
        <begin position="141"/>
        <end position="163"/>
    </location>
</feature>
<evidence type="ECO:0000256" key="6">
    <source>
        <dbReference type="ARBA" id="ARBA00023136"/>
    </source>
</evidence>